<reference evidence="1 2" key="1">
    <citation type="submission" date="2018-08" db="EMBL/GenBank/DDBJ databases">
        <title>Actinomadura jelena sp. nov., a novel Actinomycete isolated from soil in Chad.</title>
        <authorList>
            <person name="Shi L."/>
        </authorList>
    </citation>
    <scope>NUCLEOTIDE SEQUENCE [LARGE SCALE GENOMIC DNA]</scope>
    <source>
        <strain evidence="1 2">NEAU-G17</strain>
    </source>
</reference>
<dbReference type="EMBL" id="QURH01000099">
    <property type="protein sequence ID" value="RFU42772.1"/>
    <property type="molecule type" value="Genomic_DNA"/>
</dbReference>
<comment type="caution">
    <text evidence="1">The sequence shown here is derived from an EMBL/GenBank/DDBJ whole genome shotgun (WGS) entry which is preliminary data.</text>
</comment>
<evidence type="ECO:0000313" key="1">
    <source>
        <dbReference type="EMBL" id="RFU42772.1"/>
    </source>
</evidence>
<dbReference type="Proteomes" id="UP000261811">
    <property type="component" value="Unassembled WGS sequence"/>
</dbReference>
<name>A0A372JRX7_9ACTN</name>
<protein>
    <submittedName>
        <fullName evidence="1">Uncharacterized protein</fullName>
    </submittedName>
</protein>
<organism evidence="1 2">
    <name type="scientific">Actinomadura logoneensis</name>
    <dbReference type="NCBI Taxonomy" id="2293572"/>
    <lineage>
        <taxon>Bacteria</taxon>
        <taxon>Bacillati</taxon>
        <taxon>Actinomycetota</taxon>
        <taxon>Actinomycetes</taxon>
        <taxon>Streptosporangiales</taxon>
        <taxon>Thermomonosporaceae</taxon>
        <taxon>Actinomadura</taxon>
    </lineage>
</organism>
<sequence>MVVGVPDRDPADAVRIVVRGQSGPVHHLAGDLRPLLIAQDRVLWRRSYRHMPHRPRMVPIPENLHRQRQQFSQVPEVPASVLSLRRL</sequence>
<evidence type="ECO:0000313" key="2">
    <source>
        <dbReference type="Proteomes" id="UP000261811"/>
    </source>
</evidence>
<dbReference type="AlphaFoldDB" id="A0A372JRX7"/>
<keyword evidence="2" id="KW-1185">Reference proteome</keyword>
<accession>A0A372JRX7</accession>
<gene>
    <name evidence="1" type="ORF">DZF91_05015</name>
</gene>
<proteinExistence type="predicted"/>